<reference evidence="1 2" key="3">
    <citation type="journal article" date="2010" name="BMC Genomics">
        <title>Transcriptome sequencing and comparative analysis of cucumber flowers with different sex types.</title>
        <authorList>
            <person name="Guo S."/>
            <person name="Zheng Y."/>
            <person name="Joung J.G."/>
            <person name="Liu S."/>
            <person name="Zhang Z."/>
            <person name="Crasta O.R."/>
            <person name="Sobral B.W."/>
            <person name="Xu Y."/>
            <person name="Huang S."/>
            <person name="Fei Z."/>
        </authorList>
    </citation>
    <scope>NUCLEOTIDE SEQUENCE [LARGE SCALE GENOMIC DNA]</scope>
    <source>
        <strain evidence="2">cv. 9930</strain>
    </source>
</reference>
<protein>
    <submittedName>
        <fullName evidence="1">Uncharacterized protein</fullName>
    </submittedName>
</protein>
<reference evidence="1 2" key="2">
    <citation type="journal article" date="2009" name="PLoS ONE">
        <title>An integrated genetic and cytogenetic map of the cucumber genome.</title>
        <authorList>
            <person name="Ren Y."/>
            <person name="Zhang Z."/>
            <person name="Liu J."/>
            <person name="Staub J.E."/>
            <person name="Han Y."/>
            <person name="Cheng Z."/>
            <person name="Li X."/>
            <person name="Lu J."/>
            <person name="Miao H."/>
            <person name="Kang H."/>
            <person name="Xie B."/>
            <person name="Gu X."/>
            <person name="Wang X."/>
            <person name="Du Y."/>
            <person name="Jin W."/>
            <person name="Huang S."/>
        </authorList>
    </citation>
    <scope>NUCLEOTIDE SEQUENCE [LARGE SCALE GENOMIC DNA]</scope>
    <source>
        <strain evidence="2">cv. 9930</strain>
    </source>
</reference>
<dbReference type="AlphaFoldDB" id="A0A0A0KVJ1"/>
<gene>
    <name evidence="1" type="ORF">Csa_4G090340</name>
</gene>
<reference evidence="1 2" key="4">
    <citation type="journal article" date="2011" name="BMC Genomics">
        <title>RNA-Seq improves annotation of protein-coding genes in the cucumber genome.</title>
        <authorList>
            <person name="Li Z."/>
            <person name="Zhang Z."/>
            <person name="Yan P."/>
            <person name="Huang S."/>
            <person name="Fei Z."/>
            <person name="Lin K."/>
        </authorList>
    </citation>
    <scope>NUCLEOTIDE SEQUENCE [LARGE SCALE GENOMIC DNA]</scope>
    <source>
        <strain evidence="2">cv. 9930</strain>
    </source>
</reference>
<reference evidence="1 2" key="1">
    <citation type="journal article" date="2009" name="Nat. Genet.">
        <title>The genome of the cucumber, Cucumis sativus L.</title>
        <authorList>
            <person name="Huang S."/>
            <person name="Li R."/>
            <person name="Zhang Z."/>
            <person name="Li L."/>
            <person name="Gu X."/>
            <person name="Fan W."/>
            <person name="Lucas W.J."/>
            <person name="Wang X."/>
            <person name="Xie B."/>
            <person name="Ni P."/>
            <person name="Ren Y."/>
            <person name="Zhu H."/>
            <person name="Li J."/>
            <person name="Lin K."/>
            <person name="Jin W."/>
            <person name="Fei Z."/>
            <person name="Li G."/>
            <person name="Staub J."/>
            <person name="Kilian A."/>
            <person name="van der Vossen E.A."/>
            <person name="Wu Y."/>
            <person name="Guo J."/>
            <person name="He J."/>
            <person name="Jia Z."/>
            <person name="Ren Y."/>
            <person name="Tian G."/>
            <person name="Lu Y."/>
            <person name="Ruan J."/>
            <person name="Qian W."/>
            <person name="Wang M."/>
            <person name="Huang Q."/>
            <person name="Li B."/>
            <person name="Xuan Z."/>
            <person name="Cao J."/>
            <person name="Asan"/>
            <person name="Wu Z."/>
            <person name="Zhang J."/>
            <person name="Cai Q."/>
            <person name="Bai Y."/>
            <person name="Zhao B."/>
            <person name="Han Y."/>
            <person name="Li Y."/>
            <person name="Li X."/>
            <person name="Wang S."/>
            <person name="Shi Q."/>
            <person name="Liu S."/>
            <person name="Cho W.K."/>
            <person name="Kim J.Y."/>
            <person name="Xu Y."/>
            <person name="Heller-Uszynska K."/>
            <person name="Miao H."/>
            <person name="Cheng Z."/>
            <person name="Zhang S."/>
            <person name="Wu J."/>
            <person name="Yang Y."/>
            <person name="Kang H."/>
            <person name="Li M."/>
            <person name="Liang H."/>
            <person name="Ren X."/>
            <person name="Shi Z."/>
            <person name="Wen M."/>
            <person name="Jian M."/>
            <person name="Yang H."/>
            <person name="Zhang G."/>
            <person name="Yang Z."/>
            <person name="Chen R."/>
            <person name="Liu S."/>
            <person name="Li J."/>
            <person name="Ma L."/>
            <person name="Liu H."/>
            <person name="Zhou Y."/>
            <person name="Zhao J."/>
            <person name="Fang X."/>
            <person name="Li G."/>
            <person name="Fang L."/>
            <person name="Li Y."/>
            <person name="Liu D."/>
            <person name="Zheng H."/>
            <person name="Zhang Y."/>
            <person name="Qin N."/>
            <person name="Li Z."/>
            <person name="Yang G."/>
            <person name="Yang S."/>
            <person name="Bolund L."/>
            <person name="Kristiansen K."/>
            <person name="Zheng H."/>
            <person name="Li S."/>
            <person name="Zhang X."/>
            <person name="Yang H."/>
            <person name="Wang J."/>
            <person name="Sun R."/>
            <person name="Zhang B."/>
            <person name="Jiang S."/>
            <person name="Wang J."/>
            <person name="Du Y."/>
            <person name="Li S."/>
        </authorList>
    </citation>
    <scope>NUCLEOTIDE SEQUENCE [LARGE SCALE GENOMIC DNA]</scope>
    <source>
        <strain evidence="2">cv. 9930</strain>
    </source>
</reference>
<dbReference type="Proteomes" id="UP000029981">
    <property type="component" value="Chromosome 4"/>
</dbReference>
<accession>A0A0A0KVJ1</accession>
<name>A0A0A0KVJ1_CUCSA</name>
<sequence>MTTSSEMELQGRRHYKFGENMMENLENSNLENKGQQRLLVWQKRKALMKKKLLRNAADCHQR</sequence>
<organism evidence="1 2">
    <name type="scientific">Cucumis sativus</name>
    <name type="common">Cucumber</name>
    <dbReference type="NCBI Taxonomy" id="3659"/>
    <lineage>
        <taxon>Eukaryota</taxon>
        <taxon>Viridiplantae</taxon>
        <taxon>Streptophyta</taxon>
        <taxon>Embryophyta</taxon>
        <taxon>Tracheophyta</taxon>
        <taxon>Spermatophyta</taxon>
        <taxon>Magnoliopsida</taxon>
        <taxon>eudicotyledons</taxon>
        <taxon>Gunneridae</taxon>
        <taxon>Pentapetalae</taxon>
        <taxon>rosids</taxon>
        <taxon>fabids</taxon>
        <taxon>Cucurbitales</taxon>
        <taxon>Cucurbitaceae</taxon>
        <taxon>Benincaseae</taxon>
        <taxon>Cucumis</taxon>
    </lineage>
</organism>
<evidence type="ECO:0000313" key="1">
    <source>
        <dbReference type="EMBL" id="KGN53615.1"/>
    </source>
</evidence>
<keyword evidence="2" id="KW-1185">Reference proteome</keyword>
<proteinExistence type="predicted"/>
<dbReference type="EMBL" id="CM002925">
    <property type="protein sequence ID" value="KGN53615.1"/>
    <property type="molecule type" value="Genomic_DNA"/>
</dbReference>
<dbReference type="Gramene" id="KGN53615">
    <property type="protein sequence ID" value="KGN53615"/>
    <property type="gene ID" value="Csa_4G090340"/>
</dbReference>
<evidence type="ECO:0000313" key="2">
    <source>
        <dbReference type="Proteomes" id="UP000029981"/>
    </source>
</evidence>